<dbReference type="InterPro" id="IPR006059">
    <property type="entry name" value="SBP"/>
</dbReference>
<dbReference type="CDD" id="cd13589">
    <property type="entry name" value="PBP2_polyamine_RpCGA009"/>
    <property type="match status" value="1"/>
</dbReference>
<dbReference type="Proteomes" id="UP000230821">
    <property type="component" value="Unassembled WGS sequence"/>
</dbReference>
<dbReference type="PANTHER" id="PTHR30006">
    <property type="entry name" value="THIAMINE-BINDING PERIPLASMIC PROTEIN-RELATED"/>
    <property type="match status" value="1"/>
</dbReference>
<keyword evidence="1" id="KW-0732">Signal</keyword>
<dbReference type="EMBL" id="PDSK01000113">
    <property type="protein sequence ID" value="PIE32487.1"/>
    <property type="molecule type" value="Genomic_DNA"/>
</dbReference>
<proteinExistence type="predicted"/>
<evidence type="ECO:0000313" key="3">
    <source>
        <dbReference type="Proteomes" id="UP000230821"/>
    </source>
</evidence>
<sequence>MIVSRNQFKILYFKNLEEKSMKKTIWGVSLTVMLILSMSGLEAEAESMPYKGQTLTVSMWGYNMDLLEKNVIKPFEEKHGVTIVTETGNNSDRFTKMVARKANPLVDVALFAGSWAYKAVEEGIIQPYKPELLSNLDAIMPIARDPLGGHYAIGYTIQHLGLFYRTDQVEPITSWKDLSRDDLKGVLTIPGITTTYGPQLIYMLSKAWSGDFKDTDTGWAKVEELAPSLVTAYSRSSELNTLISQEEVYAAPYASFAWGNIVKTGLPVESVIPEEGLIGSFSMVSVAAGTKNEELAHLYLDHLLSFDVQKAEAMDLVDSPVRPDVELPEEIGSKLTYGEELLNSLNFFSHEEIAAVQDEWIERWNAIFSQ</sequence>
<accession>A0A2G6K9Z0</accession>
<dbReference type="Gene3D" id="3.40.190.10">
    <property type="entry name" value="Periplasmic binding protein-like II"/>
    <property type="match status" value="2"/>
</dbReference>
<organism evidence="2 3">
    <name type="scientific">candidate division KSB3 bacterium</name>
    <dbReference type="NCBI Taxonomy" id="2044937"/>
    <lineage>
        <taxon>Bacteria</taxon>
        <taxon>candidate division KSB3</taxon>
    </lineage>
</organism>
<evidence type="ECO:0000256" key="1">
    <source>
        <dbReference type="ARBA" id="ARBA00022729"/>
    </source>
</evidence>
<dbReference type="AlphaFoldDB" id="A0A2G6K9Z0"/>
<name>A0A2G6K9Z0_9BACT</name>
<gene>
    <name evidence="2" type="ORF">CSA56_15460</name>
</gene>
<evidence type="ECO:0000313" key="2">
    <source>
        <dbReference type="EMBL" id="PIE32487.1"/>
    </source>
</evidence>
<dbReference type="Pfam" id="PF13416">
    <property type="entry name" value="SBP_bac_8"/>
    <property type="match status" value="1"/>
</dbReference>
<protein>
    <submittedName>
        <fullName evidence="2">ABC transporter substrate-binding protein</fullName>
    </submittedName>
</protein>
<dbReference type="PANTHER" id="PTHR30006:SF2">
    <property type="entry name" value="ABC TRANSPORTER SUBSTRATE-BINDING PROTEIN"/>
    <property type="match status" value="1"/>
</dbReference>
<comment type="caution">
    <text evidence="2">The sequence shown here is derived from an EMBL/GenBank/DDBJ whole genome shotgun (WGS) entry which is preliminary data.</text>
</comment>
<dbReference type="GO" id="GO:0030976">
    <property type="term" value="F:thiamine pyrophosphate binding"/>
    <property type="evidence" value="ECO:0007669"/>
    <property type="project" value="TreeGrafter"/>
</dbReference>
<dbReference type="SUPFAM" id="SSF53850">
    <property type="entry name" value="Periplasmic binding protein-like II"/>
    <property type="match status" value="1"/>
</dbReference>
<reference evidence="2 3" key="1">
    <citation type="submission" date="2017-10" db="EMBL/GenBank/DDBJ databases">
        <title>Novel microbial diversity and functional potential in the marine mammal oral microbiome.</title>
        <authorList>
            <person name="Dudek N.K."/>
            <person name="Sun C.L."/>
            <person name="Burstein D."/>
            <person name="Kantor R.S."/>
            <person name="Aliaga Goltsman D.S."/>
            <person name="Bik E.M."/>
            <person name="Thomas B.C."/>
            <person name="Banfield J.F."/>
            <person name="Relman D.A."/>
        </authorList>
    </citation>
    <scope>NUCLEOTIDE SEQUENCE [LARGE SCALE GENOMIC DNA]</scope>
    <source>
        <strain evidence="2">DOLJORAL78_47_16</strain>
    </source>
</reference>
<dbReference type="GO" id="GO:0030288">
    <property type="term" value="C:outer membrane-bounded periplasmic space"/>
    <property type="evidence" value="ECO:0007669"/>
    <property type="project" value="TreeGrafter"/>
</dbReference>
<dbReference type="GO" id="GO:0030975">
    <property type="term" value="F:thiamine binding"/>
    <property type="evidence" value="ECO:0007669"/>
    <property type="project" value="TreeGrafter"/>
</dbReference>
<dbReference type="GO" id="GO:0015888">
    <property type="term" value="P:thiamine transport"/>
    <property type="evidence" value="ECO:0007669"/>
    <property type="project" value="TreeGrafter"/>
</dbReference>